<dbReference type="InterPro" id="IPR003658">
    <property type="entry name" value="Anti-sigma_ant"/>
</dbReference>
<dbReference type="PANTHER" id="PTHR33495:SF2">
    <property type="entry name" value="ANTI-SIGMA FACTOR ANTAGONIST TM_1081-RELATED"/>
    <property type="match status" value="1"/>
</dbReference>
<dbReference type="InterPro" id="IPR036513">
    <property type="entry name" value="STAS_dom_sf"/>
</dbReference>
<evidence type="ECO:0000256" key="2">
    <source>
        <dbReference type="ARBA" id="ARBA00022553"/>
    </source>
</evidence>
<gene>
    <name evidence="6" type="primary">rsbV</name>
    <name evidence="6" type="ORF">BN12_140007</name>
</gene>
<evidence type="ECO:0000259" key="5">
    <source>
        <dbReference type="PROSITE" id="PS50801"/>
    </source>
</evidence>
<dbReference type="InterPro" id="IPR002645">
    <property type="entry name" value="STAS_dom"/>
</dbReference>
<dbReference type="RefSeq" id="WP_048550012.1">
    <property type="nucleotide sequence ID" value="NZ_HF570958.1"/>
</dbReference>
<evidence type="ECO:0000256" key="3">
    <source>
        <dbReference type="ARBA" id="ARBA00024670"/>
    </source>
</evidence>
<comment type="function">
    <text evidence="3">Positive regulator of sigma-B activity. Non-phosphorylated RsbV binds to RsbW, preventing its association with sigma-B. When phosphorylated, releases RsbW, which is then free to complex with and inactivate sigma-B.</text>
</comment>
<dbReference type="NCBIfam" id="TIGR00377">
    <property type="entry name" value="ant_ant_sig"/>
    <property type="match status" value="1"/>
</dbReference>
<evidence type="ECO:0000313" key="6">
    <source>
        <dbReference type="EMBL" id="CCH76679.1"/>
    </source>
</evidence>
<accession>A0A077LXI4</accession>
<keyword evidence="7" id="KW-1185">Reference proteome</keyword>
<reference evidence="6 7" key="1">
    <citation type="journal article" date="2013" name="ISME J.">
        <title>A metabolic model for members of the genus Tetrasphaera involved in enhanced biological phosphorus removal.</title>
        <authorList>
            <person name="Kristiansen R."/>
            <person name="Nguyen H.T.T."/>
            <person name="Saunders A.M."/>
            <person name="Nielsen J.L."/>
            <person name="Wimmer R."/>
            <person name="Le V.Q."/>
            <person name="McIlroy S.J."/>
            <person name="Petrovski S."/>
            <person name="Seviour R.J."/>
            <person name="Calteau A."/>
            <person name="Nielsen K.L."/>
            <person name="Nielsen P.H."/>
        </authorList>
    </citation>
    <scope>NUCLEOTIDE SEQUENCE [LARGE SCALE GENOMIC DNA]</scope>
    <source>
        <strain evidence="6 7">T1-X7</strain>
    </source>
</reference>
<dbReference type="EMBL" id="CAJB01000046">
    <property type="protein sequence ID" value="CCH76679.1"/>
    <property type="molecule type" value="Genomic_DNA"/>
</dbReference>
<dbReference type="Pfam" id="PF01740">
    <property type="entry name" value="STAS"/>
    <property type="match status" value="1"/>
</dbReference>
<comment type="similarity">
    <text evidence="1 4">Belongs to the anti-sigma-factor antagonist family.</text>
</comment>
<evidence type="ECO:0000313" key="7">
    <source>
        <dbReference type="Proteomes" id="UP000035721"/>
    </source>
</evidence>
<protein>
    <recommendedName>
        <fullName evidence="4">Anti-sigma factor antagonist</fullName>
    </recommendedName>
</protein>
<organism evidence="6 7">
    <name type="scientific">Nostocoides japonicum T1-X7</name>
    <dbReference type="NCBI Taxonomy" id="1194083"/>
    <lineage>
        <taxon>Bacteria</taxon>
        <taxon>Bacillati</taxon>
        <taxon>Actinomycetota</taxon>
        <taxon>Actinomycetes</taxon>
        <taxon>Micrococcales</taxon>
        <taxon>Intrasporangiaceae</taxon>
        <taxon>Nostocoides</taxon>
    </lineage>
</organism>
<dbReference type="PANTHER" id="PTHR33495">
    <property type="entry name" value="ANTI-SIGMA FACTOR ANTAGONIST TM_1081-RELATED-RELATED"/>
    <property type="match status" value="1"/>
</dbReference>
<dbReference type="STRING" id="1194083.BN12_140007"/>
<sequence length="115" mass="12302">MDLAISTTERKGGTVVTVGGEIDVYTAPLLRDALDQQITAGRVRLVVDLDAVDFLDSTGLGVLVGRLKLVRNQSGTLAIVCTKERILKVFRITGLDKVFTILDSVDEAVTVATEA</sequence>
<comment type="caution">
    <text evidence="6">The sequence shown here is derived from an EMBL/GenBank/DDBJ whole genome shotgun (WGS) entry which is preliminary data.</text>
</comment>
<dbReference type="Gene3D" id="3.30.750.24">
    <property type="entry name" value="STAS domain"/>
    <property type="match status" value="1"/>
</dbReference>
<name>A0A077LXI4_9MICO</name>
<proteinExistence type="inferred from homology"/>
<dbReference type="Proteomes" id="UP000035721">
    <property type="component" value="Unassembled WGS sequence"/>
</dbReference>
<dbReference type="FunFam" id="3.30.750.24:FF:000001">
    <property type="entry name" value="Anti-sigma factor antagonist"/>
    <property type="match status" value="1"/>
</dbReference>
<evidence type="ECO:0000256" key="4">
    <source>
        <dbReference type="RuleBase" id="RU003749"/>
    </source>
</evidence>
<dbReference type="SUPFAM" id="SSF52091">
    <property type="entry name" value="SpoIIaa-like"/>
    <property type="match status" value="1"/>
</dbReference>
<feature type="domain" description="STAS" evidence="5">
    <location>
        <begin position="3"/>
        <end position="112"/>
    </location>
</feature>
<dbReference type="GO" id="GO:0043856">
    <property type="term" value="F:anti-sigma factor antagonist activity"/>
    <property type="evidence" value="ECO:0007669"/>
    <property type="project" value="InterPro"/>
</dbReference>
<dbReference type="CDD" id="cd07043">
    <property type="entry name" value="STAS_anti-anti-sigma_factors"/>
    <property type="match status" value="1"/>
</dbReference>
<dbReference type="AlphaFoldDB" id="A0A077LXI4"/>
<dbReference type="PROSITE" id="PS50801">
    <property type="entry name" value="STAS"/>
    <property type="match status" value="1"/>
</dbReference>
<dbReference type="OrthoDB" id="9793697at2"/>
<evidence type="ECO:0000256" key="1">
    <source>
        <dbReference type="ARBA" id="ARBA00009013"/>
    </source>
</evidence>
<keyword evidence="2" id="KW-0597">Phosphoprotein</keyword>